<dbReference type="EMBL" id="KQ947408">
    <property type="protein sequence ID" value="KUJ21458.1"/>
    <property type="molecule type" value="Genomic_DNA"/>
</dbReference>
<name>A0A194XMS5_MOLSC</name>
<dbReference type="InParanoid" id="A0A194XMS5"/>
<gene>
    <name evidence="1" type="ORF">LY89DRAFT_694905</name>
</gene>
<dbReference type="KEGG" id="psco:LY89DRAFT_694905"/>
<protein>
    <submittedName>
        <fullName evidence="1">Uncharacterized protein</fullName>
    </submittedName>
</protein>
<dbReference type="Proteomes" id="UP000070700">
    <property type="component" value="Unassembled WGS sequence"/>
</dbReference>
<dbReference type="OrthoDB" id="2340290at2759"/>
<organism evidence="1 2">
    <name type="scientific">Mollisia scopiformis</name>
    <name type="common">Conifer needle endophyte fungus</name>
    <name type="synonym">Phialocephala scopiformis</name>
    <dbReference type="NCBI Taxonomy" id="149040"/>
    <lineage>
        <taxon>Eukaryota</taxon>
        <taxon>Fungi</taxon>
        <taxon>Dikarya</taxon>
        <taxon>Ascomycota</taxon>
        <taxon>Pezizomycotina</taxon>
        <taxon>Leotiomycetes</taxon>
        <taxon>Helotiales</taxon>
        <taxon>Mollisiaceae</taxon>
        <taxon>Mollisia</taxon>
    </lineage>
</organism>
<reference evidence="1 2" key="1">
    <citation type="submission" date="2015-10" db="EMBL/GenBank/DDBJ databases">
        <title>Full genome of DAOMC 229536 Phialocephala scopiformis, a fungal endophyte of spruce producing the potent anti-insectan compound rugulosin.</title>
        <authorList>
            <consortium name="DOE Joint Genome Institute"/>
            <person name="Walker A.K."/>
            <person name="Frasz S.L."/>
            <person name="Seifert K.A."/>
            <person name="Miller J.D."/>
            <person name="Mondo S.J."/>
            <person name="Labutti K."/>
            <person name="Lipzen A."/>
            <person name="Dockter R."/>
            <person name="Kennedy M."/>
            <person name="Grigoriev I.V."/>
            <person name="Spatafora J.W."/>
        </authorList>
    </citation>
    <scope>NUCLEOTIDE SEQUENCE [LARGE SCALE GENOMIC DNA]</scope>
    <source>
        <strain evidence="1 2">CBS 120377</strain>
    </source>
</reference>
<keyword evidence="2" id="KW-1185">Reference proteome</keyword>
<sequence>MSIKQAAWTHGIGLELETPTWTALRQGFYTTAKSAMIRFSTGPTAKITSIHVYDGEKKIADYNGLSLTGNLQFVLWGTAVCVAVQFNGTAASDYVQFIGSGIDFYV</sequence>
<evidence type="ECO:0000313" key="2">
    <source>
        <dbReference type="Proteomes" id="UP000070700"/>
    </source>
</evidence>
<dbReference type="RefSeq" id="XP_018075813.1">
    <property type="nucleotide sequence ID" value="XM_018216735.1"/>
</dbReference>
<evidence type="ECO:0000313" key="1">
    <source>
        <dbReference type="EMBL" id="KUJ21458.1"/>
    </source>
</evidence>
<dbReference type="AlphaFoldDB" id="A0A194XMS5"/>
<proteinExistence type="predicted"/>
<dbReference type="GeneID" id="28826461"/>
<accession>A0A194XMS5</accession>